<dbReference type="InterPro" id="IPR052273">
    <property type="entry name" value="PPIase_FKBP"/>
</dbReference>
<keyword evidence="12" id="KW-1185">Reference proteome</keyword>
<keyword evidence="3" id="KW-0732">Signal</keyword>
<keyword evidence="7" id="KW-0413">Isomerase</keyword>
<evidence type="ECO:0000259" key="10">
    <source>
        <dbReference type="PROSITE" id="PS50222"/>
    </source>
</evidence>
<name>A0ABQ9FVH5_TEGGR</name>
<evidence type="ECO:0000256" key="4">
    <source>
        <dbReference type="ARBA" id="ARBA00022737"/>
    </source>
</evidence>
<organism evidence="11 12">
    <name type="scientific">Tegillarca granosa</name>
    <name type="common">Malaysian cockle</name>
    <name type="synonym">Anadara granosa</name>
    <dbReference type="NCBI Taxonomy" id="220873"/>
    <lineage>
        <taxon>Eukaryota</taxon>
        <taxon>Metazoa</taxon>
        <taxon>Spiralia</taxon>
        <taxon>Lophotrochozoa</taxon>
        <taxon>Mollusca</taxon>
        <taxon>Bivalvia</taxon>
        <taxon>Autobranchia</taxon>
        <taxon>Pteriomorphia</taxon>
        <taxon>Arcoida</taxon>
        <taxon>Arcoidea</taxon>
        <taxon>Arcidae</taxon>
        <taxon>Tegillarca</taxon>
    </lineage>
</organism>
<dbReference type="InterPro" id="IPR011992">
    <property type="entry name" value="EF-hand-dom_pair"/>
</dbReference>
<evidence type="ECO:0000256" key="9">
    <source>
        <dbReference type="SAM" id="MobiDB-lite"/>
    </source>
</evidence>
<evidence type="ECO:0000256" key="2">
    <source>
        <dbReference type="ARBA" id="ARBA00013194"/>
    </source>
</evidence>
<evidence type="ECO:0000256" key="3">
    <source>
        <dbReference type="ARBA" id="ARBA00022729"/>
    </source>
</evidence>
<keyword evidence="6" id="KW-0697">Rotamase</keyword>
<keyword evidence="5" id="KW-0106">Calcium</keyword>
<dbReference type="InterPro" id="IPR002048">
    <property type="entry name" value="EF_hand_dom"/>
</dbReference>
<dbReference type="SUPFAM" id="SSF47473">
    <property type="entry name" value="EF-hand"/>
    <property type="match status" value="1"/>
</dbReference>
<dbReference type="EMBL" id="JARBDR010000141">
    <property type="protein sequence ID" value="KAJ8320761.1"/>
    <property type="molecule type" value="Genomic_DNA"/>
</dbReference>
<evidence type="ECO:0000256" key="6">
    <source>
        <dbReference type="ARBA" id="ARBA00023110"/>
    </source>
</evidence>
<feature type="region of interest" description="Disordered" evidence="9">
    <location>
        <begin position="1"/>
        <end position="30"/>
    </location>
</feature>
<comment type="caution">
    <text evidence="11">The sequence shown here is derived from an EMBL/GenBank/DDBJ whole genome shotgun (WGS) entry which is preliminary data.</text>
</comment>
<feature type="domain" description="EF-hand" evidence="10">
    <location>
        <begin position="62"/>
        <end position="97"/>
    </location>
</feature>
<dbReference type="Proteomes" id="UP001217089">
    <property type="component" value="Unassembled WGS sequence"/>
</dbReference>
<evidence type="ECO:0000256" key="7">
    <source>
        <dbReference type="ARBA" id="ARBA00023235"/>
    </source>
</evidence>
<comment type="catalytic activity">
    <reaction evidence="1">
        <text>[protein]-peptidylproline (omega=180) = [protein]-peptidylproline (omega=0)</text>
        <dbReference type="Rhea" id="RHEA:16237"/>
        <dbReference type="Rhea" id="RHEA-COMP:10747"/>
        <dbReference type="Rhea" id="RHEA-COMP:10748"/>
        <dbReference type="ChEBI" id="CHEBI:83833"/>
        <dbReference type="ChEBI" id="CHEBI:83834"/>
        <dbReference type="EC" id="5.2.1.8"/>
    </reaction>
</comment>
<evidence type="ECO:0000256" key="5">
    <source>
        <dbReference type="ARBA" id="ARBA00022837"/>
    </source>
</evidence>
<gene>
    <name evidence="11" type="ORF">KUTeg_002348</name>
</gene>
<evidence type="ECO:0000313" key="12">
    <source>
        <dbReference type="Proteomes" id="UP001217089"/>
    </source>
</evidence>
<dbReference type="PANTHER" id="PTHR46222">
    <property type="entry name" value="PEPTIDYL-PROLYL CIS-TRANS ISOMERASE FKBP7/14"/>
    <property type="match status" value="1"/>
</dbReference>
<dbReference type="PANTHER" id="PTHR46222:SF3">
    <property type="entry name" value="PEPTIDYLPROLYL ISOMERASE"/>
    <property type="match status" value="1"/>
</dbReference>
<keyword evidence="4" id="KW-0677">Repeat</keyword>
<evidence type="ECO:0000256" key="1">
    <source>
        <dbReference type="ARBA" id="ARBA00000971"/>
    </source>
</evidence>
<accession>A0ABQ9FVH5</accession>
<proteinExistence type="predicted"/>
<dbReference type="PROSITE" id="PS50222">
    <property type="entry name" value="EF_HAND_2"/>
    <property type="match status" value="1"/>
</dbReference>
<dbReference type="Gene3D" id="1.10.238.10">
    <property type="entry name" value="EF-hand"/>
    <property type="match status" value="1"/>
</dbReference>
<evidence type="ECO:0000256" key="8">
    <source>
        <dbReference type="ARBA" id="ARBA00029569"/>
    </source>
</evidence>
<reference evidence="11 12" key="1">
    <citation type="submission" date="2022-12" db="EMBL/GenBank/DDBJ databases">
        <title>Chromosome-level genome of Tegillarca granosa.</title>
        <authorList>
            <person name="Kim J."/>
        </authorList>
    </citation>
    <scope>NUCLEOTIDE SEQUENCE [LARGE SCALE GENOMIC DNA]</scope>
    <source>
        <strain evidence="11">Teg-2019</strain>
        <tissue evidence="11">Adductor muscle</tissue>
    </source>
</reference>
<sequence length="225" mass="24960">MEQKQHTNDKGTQRRQFTEEKRLKTRQQSKQTIAHKTIQVAVSKKVPAGSTLTFNVELLDIEEGKGVQDAFLSLDIDKNGFLDMNEVSQQLDKAANLNELPMKLDHSMKYKMLQTIFMQLDTDKDGACQVRKRTFVTHMAVCGCDRTTVDVTVCGCDRTTVDVTVCGCDRTTVDVTVCGCDRTTVDVTVCGCDRTTVDVTVWGCDRTTVGIIVCGCDRTTVGVIM</sequence>
<dbReference type="InterPro" id="IPR018247">
    <property type="entry name" value="EF_Hand_1_Ca_BS"/>
</dbReference>
<dbReference type="EC" id="5.2.1.8" evidence="2"/>
<feature type="compositionally biased region" description="Basic and acidic residues" evidence="9">
    <location>
        <begin position="1"/>
        <end position="22"/>
    </location>
</feature>
<protein>
    <recommendedName>
        <fullName evidence="2">peptidylprolyl isomerase</fullName>
        <ecNumber evidence="2">5.2.1.8</ecNumber>
    </recommendedName>
    <alternativeName>
        <fullName evidence="8">Rotamase</fullName>
    </alternativeName>
</protein>
<dbReference type="PROSITE" id="PS00018">
    <property type="entry name" value="EF_HAND_1"/>
    <property type="match status" value="1"/>
</dbReference>
<evidence type="ECO:0000313" key="11">
    <source>
        <dbReference type="EMBL" id="KAJ8320761.1"/>
    </source>
</evidence>